<evidence type="ECO:0000313" key="1">
    <source>
        <dbReference type="EMBL" id="QPC84164.1"/>
    </source>
</evidence>
<organism evidence="1 2">
    <name type="scientific">Phototrophicus methaneseepsis</name>
    <dbReference type="NCBI Taxonomy" id="2710758"/>
    <lineage>
        <taxon>Bacteria</taxon>
        <taxon>Bacillati</taxon>
        <taxon>Chloroflexota</taxon>
        <taxon>Candidatus Thermofontia</taxon>
        <taxon>Phototrophicales</taxon>
        <taxon>Phototrophicaceae</taxon>
        <taxon>Phototrophicus</taxon>
    </lineage>
</organism>
<reference evidence="1 2" key="1">
    <citation type="submission" date="2020-02" db="EMBL/GenBank/DDBJ databases">
        <authorList>
            <person name="Zheng R.K."/>
            <person name="Sun C.M."/>
        </authorList>
    </citation>
    <scope>NUCLEOTIDE SEQUENCE [LARGE SCALE GENOMIC DNA]</scope>
    <source>
        <strain evidence="2">rifampicinis</strain>
    </source>
</reference>
<protein>
    <recommendedName>
        <fullName evidence="3">SH3b domain-containing protein</fullName>
    </recommendedName>
</protein>
<dbReference type="AlphaFoldDB" id="A0A7S8IG43"/>
<dbReference type="RefSeq" id="WP_195172228.1">
    <property type="nucleotide sequence ID" value="NZ_CP062983.1"/>
</dbReference>
<dbReference type="Proteomes" id="UP000594468">
    <property type="component" value="Chromosome"/>
</dbReference>
<keyword evidence="2" id="KW-1185">Reference proteome</keyword>
<sequence length="702" mass="78736">MRQHSLLYFILATVLFGVPFVSIAQDHVWPLTPKQIFDANIPIRYEATITGQEMWSNTLRIVSIDGQIYRYPQEIQEISEMAIIEGFTLLSDQSYALWLFDPNSQKLVPFEIKCSAEFMNENIFLGGLIESTWSITQEGGIAYLCNHMTGEKSIPLPEDYTWSISSYWVPRPIVSMSPDRRYIAFMGGKDGEYVGEIEVFSYEIETQTILSLGIFIRESVLGFDQWSDHQITLMTGETPSSSTTTYYIADAKQEDSIQEAFTYLNTGPWPYFYNDPPRYVFGAANPYDETACGAEIYDIETRTMTKLKMGGCRPDYGELDGISYYRNVPIQQHTGTDCCFPLQPQDTATVTVTRWDPEEEVSEDVYTGEVEDIKWVSKDEQYAILLIDTNGHIDNVPYSYDYPDYGASYLQLTDFQTGDALYLVDLYKAQNPLLYAPASDPYASWPYTLLPIGNHEFIAITCPHDMRCDKDYTPRATHVIVDGGIAVETVLMEDHVLTVMPDQQSIIYWIQDILPNENALRAESESAGLGIYDIETGEKTLLVNTLNPFSYTVSAEVVDSHTLLITVVPTFTAATESGRLFADGKFIVNFDAENGPTVEIEHGFPALGIDACILYTATTGVNLRMLPGGNADLFGTVERDKELIATGQAISNYDNQTWWHLADGGWIRSDFTLESSGCAAIPTIDPALEPESIPTLKISANE</sequence>
<evidence type="ECO:0000313" key="2">
    <source>
        <dbReference type="Proteomes" id="UP000594468"/>
    </source>
</evidence>
<gene>
    <name evidence="1" type="ORF">G4Y79_07270</name>
</gene>
<accession>A0A7S8IG43</accession>
<dbReference type="EMBL" id="CP062983">
    <property type="protein sequence ID" value="QPC84164.1"/>
    <property type="molecule type" value="Genomic_DNA"/>
</dbReference>
<evidence type="ECO:0008006" key="3">
    <source>
        <dbReference type="Google" id="ProtNLM"/>
    </source>
</evidence>
<name>A0A7S8IG43_9CHLR</name>
<proteinExistence type="predicted"/>
<dbReference type="KEGG" id="pmet:G4Y79_07270"/>